<evidence type="ECO:0000313" key="7">
    <source>
        <dbReference type="Proteomes" id="UP000887574"/>
    </source>
</evidence>
<proteinExistence type="inferred from homology"/>
<dbReference type="Pfam" id="PF00557">
    <property type="entry name" value="Peptidase_M24"/>
    <property type="match status" value="2"/>
</dbReference>
<dbReference type="SUPFAM" id="SSF51735">
    <property type="entry name" value="NAD(P)-binding Rossmann-fold domains"/>
    <property type="match status" value="1"/>
</dbReference>
<dbReference type="Pfam" id="PF13561">
    <property type="entry name" value="adh_short_C2"/>
    <property type="match status" value="1"/>
</dbReference>
<keyword evidence="3" id="KW-0479">Metal-binding</keyword>
<dbReference type="PANTHER" id="PTHR43226">
    <property type="entry name" value="XAA-PRO AMINOPEPTIDASE 3"/>
    <property type="match status" value="1"/>
</dbReference>
<dbReference type="InterPro" id="IPR052433">
    <property type="entry name" value="X-Pro_dipept-like"/>
</dbReference>
<dbReference type="PRINTS" id="PR00081">
    <property type="entry name" value="GDHRDH"/>
</dbReference>
<dbReference type="Gene3D" id="3.90.230.10">
    <property type="entry name" value="Creatinase/methionine aminopeptidase superfamily"/>
    <property type="match status" value="1"/>
</dbReference>
<dbReference type="Pfam" id="PF05195">
    <property type="entry name" value="AMP_N"/>
    <property type="match status" value="1"/>
</dbReference>
<keyword evidence="5" id="KW-0464">Manganese</keyword>
<dbReference type="InterPro" id="IPR000994">
    <property type="entry name" value="Pept_M24"/>
</dbReference>
<keyword evidence="7" id="KW-1185">Reference proteome</keyword>
<dbReference type="InterPro" id="IPR036291">
    <property type="entry name" value="NAD(P)-bd_dom_sf"/>
</dbReference>
<dbReference type="GO" id="GO:0070006">
    <property type="term" value="F:metalloaminopeptidase activity"/>
    <property type="evidence" value="ECO:0007669"/>
    <property type="project" value="InterPro"/>
</dbReference>
<name>A0A915DV48_9BILA</name>
<dbReference type="AlphaFoldDB" id="A0A915DV48"/>
<dbReference type="InterPro" id="IPR002347">
    <property type="entry name" value="SDR_fam"/>
</dbReference>
<dbReference type="GO" id="GO:0005739">
    <property type="term" value="C:mitochondrion"/>
    <property type="evidence" value="ECO:0007669"/>
    <property type="project" value="TreeGrafter"/>
</dbReference>
<comment type="similarity">
    <text evidence="2">Belongs to the peptidase M24B family.</text>
</comment>
<evidence type="ECO:0000313" key="8">
    <source>
        <dbReference type="WBParaSite" id="jg23824"/>
    </source>
</evidence>
<protein>
    <submittedName>
        <fullName evidence="8">Aminopeptidase P N-terminal domain-containing protein</fullName>
    </submittedName>
</protein>
<accession>A0A915DV48</accession>
<reference evidence="8" key="1">
    <citation type="submission" date="2022-11" db="UniProtKB">
        <authorList>
            <consortium name="WormBaseParasite"/>
        </authorList>
    </citation>
    <scope>IDENTIFICATION</scope>
</reference>
<dbReference type="InterPro" id="IPR029149">
    <property type="entry name" value="Creatin/AminoP/Spt16_N"/>
</dbReference>
<organism evidence="7 8">
    <name type="scientific">Ditylenchus dipsaci</name>
    <dbReference type="NCBI Taxonomy" id="166011"/>
    <lineage>
        <taxon>Eukaryota</taxon>
        <taxon>Metazoa</taxon>
        <taxon>Ecdysozoa</taxon>
        <taxon>Nematoda</taxon>
        <taxon>Chromadorea</taxon>
        <taxon>Rhabditida</taxon>
        <taxon>Tylenchina</taxon>
        <taxon>Tylenchomorpha</taxon>
        <taxon>Sphaerularioidea</taxon>
        <taxon>Anguinidae</taxon>
        <taxon>Anguininae</taxon>
        <taxon>Ditylenchus</taxon>
    </lineage>
</organism>
<dbReference type="InterPro" id="IPR036005">
    <property type="entry name" value="Creatinase/aminopeptidase-like"/>
</dbReference>
<evidence type="ECO:0000256" key="2">
    <source>
        <dbReference type="ARBA" id="ARBA00008766"/>
    </source>
</evidence>
<comment type="cofactor">
    <cofactor evidence="1">
        <name>Mn(2+)</name>
        <dbReference type="ChEBI" id="CHEBI:29035"/>
    </cofactor>
</comment>
<dbReference type="SUPFAM" id="SSF55920">
    <property type="entry name" value="Creatinase/aminopeptidase"/>
    <property type="match status" value="1"/>
</dbReference>
<keyword evidence="4" id="KW-0378">Hydrolase</keyword>
<feature type="domain" description="Aminopeptidase P N-terminal" evidence="6">
    <location>
        <begin position="281"/>
        <end position="427"/>
    </location>
</feature>
<dbReference type="GO" id="GO:0030145">
    <property type="term" value="F:manganese ion binding"/>
    <property type="evidence" value="ECO:0007669"/>
    <property type="project" value="InterPro"/>
</dbReference>
<evidence type="ECO:0000256" key="1">
    <source>
        <dbReference type="ARBA" id="ARBA00001936"/>
    </source>
</evidence>
<dbReference type="CDD" id="cd05233">
    <property type="entry name" value="SDR_c"/>
    <property type="match status" value="1"/>
</dbReference>
<dbReference type="SMART" id="SM01011">
    <property type="entry name" value="AMP_N"/>
    <property type="match status" value="1"/>
</dbReference>
<dbReference type="GO" id="GO:0006508">
    <property type="term" value="P:proteolysis"/>
    <property type="evidence" value="ECO:0007669"/>
    <property type="project" value="TreeGrafter"/>
</dbReference>
<evidence type="ECO:0000259" key="6">
    <source>
        <dbReference type="SMART" id="SM01011"/>
    </source>
</evidence>
<dbReference type="Proteomes" id="UP000887574">
    <property type="component" value="Unplaced"/>
</dbReference>
<dbReference type="Gene3D" id="3.40.50.720">
    <property type="entry name" value="NAD(P)-binding Rossmann-like Domain"/>
    <property type="match status" value="1"/>
</dbReference>
<dbReference type="PANTHER" id="PTHR43226:SF4">
    <property type="entry name" value="XAA-PRO AMINOPEPTIDASE 3"/>
    <property type="match status" value="1"/>
</dbReference>
<dbReference type="SUPFAM" id="SSF53092">
    <property type="entry name" value="Creatinase/prolidase N-terminal domain"/>
    <property type="match status" value="1"/>
</dbReference>
<dbReference type="WBParaSite" id="jg23824">
    <property type="protein sequence ID" value="jg23824"/>
    <property type="gene ID" value="jg23824"/>
</dbReference>
<evidence type="ECO:0000256" key="4">
    <source>
        <dbReference type="ARBA" id="ARBA00022801"/>
    </source>
</evidence>
<dbReference type="InterPro" id="IPR007865">
    <property type="entry name" value="Aminopep_P_N"/>
</dbReference>
<evidence type="ECO:0000256" key="5">
    <source>
        <dbReference type="ARBA" id="ARBA00023211"/>
    </source>
</evidence>
<sequence>MALSGRVALVTNATTSLGYSIARQLGLAGAKIFLNDTDKARLQHALDGMKGVNIVSAGTAFDLAKEDERNKMFSSIREEMGQLDIAVLGNKPNQIKGNIMDNSAQEFEKMFADYLTLPVLLSHGALPLMEKSNNGNIILLSHVSGYTPFLDLGLYSATQTGVLGLCKVLAQSLASKKIRVNSVCLGMCDDDNSGASWSTTCGYSSEEDVKKAQMTRQQLRDFIPLGRTGRAGDCTGLIEFLASDQASWVNIVLLDVVYKLVFCNKVLKYCVYMFMIPVSNVPQSSNRRVRLLELVAKTARENRTKSSTPLVPHKYSPTVVLFSKRKTFSAPDVPHNFRQCSHFRYLSGFDLPETARLVINPTETIIFREERDANQILWEGAMVGEEEIKQLCAVDRVMPLSEFEAYMASCLKSDTLLSLDYDSLEHEAKFDSDLRKCLQYFQGVSLKVPLITEVNKLRWIKSAAEIDMMRQTCKIGSESLNAIMSQAGTATNESHIVGMLEYQVRRRGAQFLAYPPVVAAGSSANTIHYISSNKDMRKSDCVLVDAGSDFHGYVSDITRSFPISGQFSTTNKMLYDALNFVQTNLLKYVNENLSMEEMIAECDKLCLDVHDTPTIPRNIDLPPGVIITVEPGIYVPPGNTSVRDEFKNIGFRIEDDILITESGSEVLTDSCVRYSEEIEFLMKSQ</sequence>
<evidence type="ECO:0000256" key="3">
    <source>
        <dbReference type="ARBA" id="ARBA00022723"/>
    </source>
</evidence>
<dbReference type="Gene3D" id="3.40.350.10">
    <property type="entry name" value="Creatinase/prolidase N-terminal domain"/>
    <property type="match status" value="1"/>
</dbReference>